<evidence type="ECO:0000313" key="2">
    <source>
        <dbReference type="Proteomes" id="UP000324222"/>
    </source>
</evidence>
<dbReference type="Proteomes" id="UP000324222">
    <property type="component" value="Unassembled WGS sequence"/>
</dbReference>
<dbReference type="EMBL" id="VSRR010131045">
    <property type="protein sequence ID" value="MPD02349.1"/>
    <property type="molecule type" value="Genomic_DNA"/>
</dbReference>
<dbReference type="AlphaFoldDB" id="A0A5B7KBI7"/>
<evidence type="ECO:0000313" key="1">
    <source>
        <dbReference type="EMBL" id="MPD02349.1"/>
    </source>
</evidence>
<proteinExistence type="predicted"/>
<comment type="caution">
    <text evidence="1">The sequence shown here is derived from an EMBL/GenBank/DDBJ whole genome shotgun (WGS) entry which is preliminary data.</text>
</comment>
<name>A0A5B7KBI7_PORTR</name>
<sequence>MEGGVCSVSLYLGQCEGFRFQRGKQPGRGHGVVLGIPAGQAARVWSWSGVGKRGQKMKVVATHVGTYGESGCGETRVSEIEVQDRRCSRMWVDPGCQSRTAEEGQVG</sequence>
<reference evidence="1 2" key="1">
    <citation type="submission" date="2019-05" db="EMBL/GenBank/DDBJ databases">
        <title>Another draft genome of Portunus trituberculatus and its Hox gene families provides insights of decapod evolution.</title>
        <authorList>
            <person name="Jeong J.-H."/>
            <person name="Song I."/>
            <person name="Kim S."/>
            <person name="Choi T."/>
            <person name="Kim D."/>
            <person name="Ryu S."/>
            <person name="Kim W."/>
        </authorList>
    </citation>
    <scope>NUCLEOTIDE SEQUENCE [LARGE SCALE GENOMIC DNA]</scope>
    <source>
        <tissue evidence="1">Muscle</tissue>
    </source>
</reference>
<gene>
    <name evidence="1" type="ORF">E2C01_097927</name>
</gene>
<protein>
    <submittedName>
        <fullName evidence="1">Uncharacterized protein</fullName>
    </submittedName>
</protein>
<keyword evidence="2" id="KW-1185">Reference proteome</keyword>
<accession>A0A5B7KBI7</accession>
<organism evidence="1 2">
    <name type="scientific">Portunus trituberculatus</name>
    <name type="common">Swimming crab</name>
    <name type="synonym">Neptunus trituberculatus</name>
    <dbReference type="NCBI Taxonomy" id="210409"/>
    <lineage>
        <taxon>Eukaryota</taxon>
        <taxon>Metazoa</taxon>
        <taxon>Ecdysozoa</taxon>
        <taxon>Arthropoda</taxon>
        <taxon>Crustacea</taxon>
        <taxon>Multicrustacea</taxon>
        <taxon>Malacostraca</taxon>
        <taxon>Eumalacostraca</taxon>
        <taxon>Eucarida</taxon>
        <taxon>Decapoda</taxon>
        <taxon>Pleocyemata</taxon>
        <taxon>Brachyura</taxon>
        <taxon>Eubrachyura</taxon>
        <taxon>Portunoidea</taxon>
        <taxon>Portunidae</taxon>
        <taxon>Portuninae</taxon>
        <taxon>Portunus</taxon>
    </lineage>
</organism>